<keyword evidence="1" id="KW-0472">Membrane</keyword>
<proteinExistence type="predicted"/>
<evidence type="ECO:0000313" key="2">
    <source>
        <dbReference type="EMBL" id="MDS0258580.1"/>
    </source>
</evidence>
<dbReference type="Proteomes" id="UP001259659">
    <property type="component" value="Unassembled WGS sequence"/>
</dbReference>
<keyword evidence="1" id="KW-0812">Transmembrane</keyword>
<dbReference type="RefSeq" id="WP_310918145.1">
    <property type="nucleotide sequence ID" value="NZ_JAMQON010000001.1"/>
</dbReference>
<accession>A0ABU2F9Q9</accession>
<evidence type="ECO:0000256" key="1">
    <source>
        <dbReference type="SAM" id="Phobius"/>
    </source>
</evidence>
<keyword evidence="1" id="KW-1133">Transmembrane helix</keyword>
<feature type="transmembrane region" description="Helical" evidence="1">
    <location>
        <begin position="12"/>
        <end position="31"/>
    </location>
</feature>
<name>A0ABU2F9Q9_9EURY</name>
<gene>
    <name evidence="2" type="ORF">NDI56_04035</name>
</gene>
<feature type="transmembrane region" description="Helical" evidence="1">
    <location>
        <begin position="37"/>
        <end position="56"/>
    </location>
</feature>
<dbReference type="EMBL" id="JAMQON010000001">
    <property type="protein sequence ID" value="MDS0258580.1"/>
    <property type="molecule type" value="Genomic_DNA"/>
</dbReference>
<protein>
    <submittedName>
        <fullName evidence="2">Uncharacterized protein</fullName>
    </submittedName>
</protein>
<comment type="caution">
    <text evidence="2">The sequence shown here is derived from an EMBL/GenBank/DDBJ whole genome shotgun (WGS) entry which is preliminary data.</text>
</comment>
<sequence>MGPQRPYRALRAGAGAVVLATVVGVWVHSYVTGQQPGTLLQVVYIALVIASGFAVFGRDTFGAALDEAQDVQGGGEDDTED</sequence>
<keyword evidence="3" id="KW-1185">Reference proteome</keyword>
<reference evidence="2 3" key="1">
    <citation type="submission" date="2022-06" db="EMBL/GenBank/DDBJ databases">
        <title>Haloarcula sp. a new haloarchaeum isolate from saline soil.</title>
        <authorList>
            <person name="Strakova D."/>
            <person name="Galisteo C."/>
            <person name="Sanchez-Porro C."/>
            <person name="Ventosa A."/>
        </authorList>
    </citation>
    <scope>NUCLEOTIDE SEQUENCE [LARGE SCALE GENOMIC DNA]</scope>
    <source>
        <strain evidence="2 3">S1CR25-12</strain>
    </source>
</reference>
<organism evidence="2 3">
    <name type="scientific">Haloarcula saliterrae</name>
    <dbReference type="NCBI Taxonomy" id="2950534"/>
    <lineage>
        <taxon>Archaea</taxon>
        <taxon>Methanobacteriati</taxon>
        <taxon>Methanobacteriota</taxon>
        <taxon>Stenosarchaea group</taxon>
        <taxon>Halobacteria</taxon>
        <taxon>Halobacteriales</taxon>
        <taxon>Haloarculaceae</taxon>
        <taxon>Haloarcula</taxon>
    </lineage>
</organism>
<evidence type="ECO:0000313" key="3">
    <source>
        <dbReference type="Proteomes" id="UP001259659"/>
    </source>
</evidence>